<dbReference type="EMBL" id="SRLO01000625">
    <property type="protein sequence ID" value="TNN50254.1"/>
    <property type="molecule type" value="Genomic_DNA"/>
</dbReference>
<accession>A0A4Z2GC19</accession>
<dbReference type="AlphaFoldDB" id="A0A4Z2GC19"/>
<dbReference type="Proteomes" id="UP000314294">
    <property type="component" value="Unassembled WGS sequence"/>
</dbReference>
<organism evidence="2 3">
    <name type="scientific">Liparis tanakae</name>
    <name type="common">Tanaka's snailfish</name>
    <dbReference type="NCBI Taxonomy" id="230148"/>
    <lineage>
        <taxon>Eukaryota</taxon>
        <taxon>Metazoa</taxon>
        <taxon>Chordata</taxon>
        <taxon>Craniata</taxon>
        <taxon>Vertebrata</taxon>
        <taxon>Euteleostomi</taxon>
        <taxon>Actinopterygii</taxon>
        <taxon>Neopterygii</taxon>
        <taxon>Teleostei</taxon>
        <taxon>Neoteleostei</taxon>
        <taxon>Acanthomorphata</taxon>
        <taxon>Eupercaria</taxon>
        <taxon>Perciformes</taxon>
        <taxon>Cottioidei</taxon>
        <taxon>Cottales</taxon>
        <taxon>Liparidae</taxon>
        <taxon>Liparis</taxon>
    </lineage>
</organism>
<name>A0A4Z2GC19_9TELE</name>
<gene>
    <name evidence="2" type="ORF">EYF80_039539</name>
</gene>
<evidence type="ECO:0000313" key="3">
    <source>
        <dbReference type="Proteomes" id="UP000314294"/>
    </source>
</evidence>
<proteinExistence type="predicted"/>
<keyword evidence="3" id="KW-1185">Reference proteome</keyword>
<feature type="region of interest" description="Disordered" evidence="1">
    <location>
        <begin position="54"/>
        <end position="83"/>
    </location>
</feature>
<sequence>MKKTSRVVSAVDYRSLVEALGNVPVNGGTTRHSARGWRVNSDGAVTTVQLHGAGLERPPASDSGGVDSSQIEGGGREEEGWRKGGWATGMQCLLGIKQRLREEEALSEETVGLEALRKKEERRYELTGRKVCECTRRLGVKKDENEKHE</sequence>
<protein>
    <submittedName>
        <fullName evidence="2">Uncharacterized protein</fullName>
    </submittedName>
</protein>
<reference evidence="2 3" key="1">
    <citation type="submission" date="2019-03" db="EMBL/GenBank/DDBJ databases">
        <title>First draft genome of Liparis tanakae, snailfish: a comprehensive survey of snailfish specific genes.</title>
        <authorList>
            <person name="Kim W."/>
            <person name="Song I."/>
            <person name="Jeong J.-H."/>
            <person name="Kim D."/>
            <person name="Kim S."/>
            <person name="Ryu S."/>
            <person name="Song J.Y."/>
            <person name="Lee S.K."/>
        </authorList>
    </citation>
    <scope>NUCLEOTIDE SEQUENCE [LARGE SCALE GENOMIC DNA]</scope>
    <source>
        <tissue evidence="2">Muscle</tissue>
    </source>
</reference>
<evidence type="ECO:0000313" key="2">
    <source>
        <dbReference type="EMBL" id="TNN50254.1"/>
    </source>
</evidence>
<evidence type="ECO:0000256" key="1">
    <source>
        <dbReference type="SAM" id="MobiDB-lite"/>
    </source>
</evidence>
<comment type="caution">
    <text evidence="2">The sequence shown here is derived from an EMBL/GenBank/DDBJ whole genome shotgun (WGS) entry which is preliminary data.</text>
</comment>